<evidence type="ECO:0000256" key="1">
    <source>
        <dbReference type="ARBA" id="ARBA00004370"/>
    </source>
</evidence>
<feature type="domain" description="Penicillin-binding protein transpeptidase" evidence="6">
    <location>
        <begin position="269"/>
        <end position="567"/>
    </location>
</feature>
<evidence type="ECO:0000256" key="5">
    <source>
        <dbReference type="SAM" id="Phobius"/>
    </source>
</evidence>
<dbReference type="SUPFAM" id="SSF56601">
    <property type="entry name" value="beta-lactamase/transpeptidase-like"/>
    <property type="match status" value="1"/>
</dbReference>
<name>A0ABS9WFV5_9ACTN</name>
<dbReference type="Gene3D" id="1.10.150.770">
    <property type="match status" value="1"/>
</dbReference>
<sequence>MADRRPPRAGRPGARPSRPGRPGAPALEALTGSRMTVVVLVFLALAAVFLLRLVYLQVIVADRYSAMASESRTVSFTTTPRRGTIYDRNGIVLATSVEATTIYANPSEVEDVPFTAFRLAETLGGKEADYERILEGDTTFAYVKRQATVEEGDAVKALKLPGIYFIADTRREYPNGSIGGQVVGYCNVDGEGITGLELQYNDILKGTPGTYSAERGNASKGSTPIPGGVHEETPAVDGTDIMVSLDIKMQNTVEQALAAGVEKLGTDEGSVVLMDAGTGELYAICSLPYMDPSDMANSKVGSDQLKPITQAFEPGSIFKTVSILSILEGGSMTPESTLFCPATLSADGYTISDSHERGDETYTLRQILDHSSNIGVSLAVQNAGFRPFYDDIVQYNLNERTGVDYPGEASGTLRPFENWGRVIGYNASFGQGLSVTPLQMVRFYGAIINDGVEVTPHFLISKPQTGERPEYASENVVDNPAALADMRSMLRTVVTDGTGKAAGIEGFEVAGKTSTAEIAEGGVYKKGVYNLCFTGYIDNSSSQLVCFVGANEVSGMYQVTQVFHDIMANAIEQYNITPK</sequence>
<dbReference type="Pfam" id="PF00905">
    <property type="entry name" value="Transpeptidase"/>
    <property type="match status" value="1"/>
</dbReference>
<dbReference type="Gene3D" id="3.40.710.10">
    <property type="entry name" value="DD-peptidase/beta-lactamase superfamily"/>
    <property type="match status" value="1"/>
</dbReference>
<evidence type="ECO:0000259" key="7">
    <source>
        <dbReference type="Pfam" id="PF03717"/>
    </source>
</evidence>
<dbReference type="Gene3D" id="3.90.1310.10">
    <property type="entry name" value="Penicillin-binding protein 2a (Domain 2)"/>
    <property type="match status" value="1"/>
</dbReference>
<comment type="subcellular location">
    <subcellularLocation>
        <location evidence="1">Membrane</location>
    </subcellularLocation>
</comment>
<keyword evidence="9" id="KW-1185">Reference proteome</keyword>
<dbReference type="PANTHER" id="PTHR30627:SF1">
    <property type="entry name" value="PEPTIDOGLYCAN D,D-TRANSPEPTIDASE FTSI"/>
    <property type="match status" value="1"/>
</dbReference>
<dbReference type="Proteomes" id="UP001430755">
    <property type="component" value="Unassembled WGS sequence"/>
</dbReference>
<keyword evidence="5" id="KW-1133">Transmembrane helix</keyword>
<comment type="similarity">
    <text evidence="2">Belongs to the transpeptidase family.</text>
</comment>
<evidence type="ECO:0000256" key="2">
    <source>
        <dbReference type="ARBA" id="ARBA00007171"/>
    </source>
</evidence>
<evidence type="ECO:0000259" key="6">
    <source>
        <dbReference type="Pfam" id="PF00905"/>
    </source>
</evidence>
<organism evidence="8 9">
    <name type="scientific">Adlercreutzia faecimuris</name>
    <dbReference type="NCBI Taxonomy" id="2897341"/>
    <lineage>
        <taxon>Bacteria</taxon>
        <taxon>Bacillati</taxon>
        <taxon>Actinomycetota</taxon>
        <taxon>Coriobacteriia</taxon>
        <taxon>Eggerthellales</taxon>
        <taxon>Eggerthellaceae</taxon>
        <taxon>Adlercreutzia</taxon>
    </lineage>
</organism>
<dbReference type="PANTHER" id="PTHR30627">
    <property type="entry name" value="PEPTIDOGLYCAN D,D-TRANSPEPTIDASE"/>
    <property type="match status" value="1"/>
</dbReference>
<dbReference type="InterPro" id="IPR001460">
    <property type="entry name" value="PCN-bd_Tpept"/>
</dbReference>
<dbReference type="Pfam" id="PF03717">
    <property type="entry name" value="PBP_dimer"/>
    <property type="match status" value="1"/>
</dbReference>
<dbReference type="InterPro" id="IPR036138">
    <property type="entry name" value="PBP_dimer_sf"/>
</dbReference>
<feature type="region of interest" description="Disordered" evidence="4">
    <location>
        <begin position="1"/>
        <end position="26"/>
    </location>
</feature>
<accession>A0ABS9WFV5</accession>
<feature type="compositionally biased region" description="Low complexity" evidence="4">
    <location>
        <begin position="10"/>
        <end position="26"/>
    </location>
</feature>
<dbReference type="Gene3D" id="3.30.450.330">
    <property type="match status" value="1"/>
</dbReference>
<keyword evidence="3 5" id="KW-0472">Membrane</keyword>
<dbReference type="InterPro" id="IPR012338">
    <property type="entry name" value="Beta-lactam/transpept-like"/>
</dbReference>
<evidence type="ECO:0000313" key="9">
    <source>
        <dbReference type="Proteomes" id="UP001430755"/>
    </source>
</evidence>
<dbReference type="InterPro" id="IPR005311">
    <property type="entry name" value="PBP_dimer"/>
</dbReference>
<evidence type="ECO:0000313" key="8">
    <source>
        <dbReference type="EMBL" id="MCI2241735.1"/>
    </source>
</evidence>
<keyword evidence="5" id="KW-0812">Transmembrane</keyword>
<feature type="transmembrane region" description="Helical" evidence="5">
    <location>
        <begin position="37"/>
        <end position="55"/>
    </location>
</feature>
<dbReference type="SUPFAM" id="SSF56519">
    <property type="entry name" value="Penicillin binding protein dimerisation domain"/>
    <property type="match status" value="1"/>
</dbReference>
<protein>
    <submittedName>
        <fullName evidence="8">Penicillin-binding protein 2</fullName>
    </submittedName>
</protein>
<gene>
    <name evidence="8" type="ORF">LPT13_05100</name>
</gene>
<evidence type="ECO:0000256" key="3">
    <source>
        <dbReference type="ARBA" id="ARBA00023136"/>
    </source>
</evidence>
<comment type="caution">
    <text evidence="8">The sequence shown here is derived from an EMBL/GenBank/DDBJ whole genome shotgun (WGS) entry which is preliminary data.</text>
</comment>
<dbReference type="RefSeq" id="WP_242164176.1">
    <property type="nucleotide sequence ID" value="NZ_JAJMLW010000001.1"/>
</dbReference>
<evidence type="ECO:0000256" key="4">
    <source>
        <dbReference type="SAM" id="MobiDB-lite"/>
    </source>
</evidence>
<dbReference type="EMBL" id="JAJMLW010000001">
    <property type="protein sequence ID" value="MCI2241735.1"/>
    <property type="molecule type" value="Genomic_DNA"/>
</dbReference>
<dbReference type="InterPro" id="IPR050515">
    <property type="entry name" value="Beta-lactam/transpept"/>
</dbReference>
<feature type="domain" description="Penicillin-binding protein dimerisation" evidence="7">
    <location>
        <begin position="78"/>
        <end position="214"/>
    </location>
</feature>
<reference evidence="8" key="1">
    <citation type="submission" date="2021-11" db="EMBL/GenBank/DDBJ databases">
        <title>A Novel Adlercreutzia Species, isolated from a Allomyrina dichotoma larva feces.</title>
        <authorList>
            <person name="Suh M.K."/>
        </authorList>
    </citation>
    <scope>NUCLEOTIDE SEQUENCE</scope>
    <source>
        <strain evidence="8">JBNU-10</strain>
    </source>
</reference>
<proteinExistence type="inferred from homology"/>